<reference evidence="2 3" key="1">
    <citation type="submission" date="2016-12" db="EMBL/GenBank/DDBJ databases">
        <title>Genomic comparison of strains in the 'Actinomyces naeslundii' group.</title>
        <authorList>
            <person name="Mughal S.R."/>
            <person name="Do T."/>
            <person name="Gilbert S.C."/>
            <person name="Witherden E.A."/>
            <person name="Didelot X."/>
            <person name="Beighton D."/>
        </authorList>
    </citation>
    <scope>NUCLEOTIDE SEQUENCE [LARGE SCALE GENOMIC DNA]</scope>
    <source>
        <strain evidence="2 3">WE6B-3</strain>
    </source>
</reference>
<feature type="transmembrane region" description="Helical" evidence="1">
    <location>
        <begin position="61"/>
        <end position="84"/>
    </location>
</feature>
<sequence length="88" mass="8924">MRVVTPDVSLWKYIRGLIDALGGFQAGVLVAAVFGLLIGACLWAWGASSGNGGISAWGKRAIAGALGCAFCATAIPKMIALTIAQLSS</sequence>
<evidence type="ECO:0000313" key="2">
    <source>
        <dbReference type="EMBL" id="OLO80675.1"/>
    </source>
</evidence>
<protein>
    <submittedName>
        <fullName evidence="2">Uncharacterized protein</fullName>
    </submittedName>
</protein>
<accession>A0ABX3EVQ2</accession>
<organism evidence="2 3">
    <name type="scientific">Actinomyces naeslundii</name>
    <dbReference type="NCBI Taxonomy" id="1655"/>
    <lineage>
        <taxon>Bacteria</taxon>
        <taxon>Bacillati</taxon>
        <taxon>Actinomycetota</taxon>
        <taxon>Actinomycetes</taxon>
        <taxon>Actinomycetales</taxon>
        <taxon>Actinomycetaceae</taxon>
        <taxon>Actinomyces</taxon>
    </lineage>
</organism>
<keyword evidence="3" id="KW-1185">Reference proteome</keyword>
<dbReference type="EMBL" id="MSKX01000041">
    <property type="protein sequence ID" value="OLO80675.1"/>
    <property type="molecule type" value="Genomic_DNA"/>
</dbReference>
<comment type="caution">
    <text evidence="2">The sequence shown here is derived from an EMBL/GenBank/DDBJ whole genome shotgun (WGS) entry which is preliminary data.</text>
</comment>
<evidence type="ECO:0000313" key="3">
    <source>
        <dbReference type="Proteomes" id="UP000186781"/>
    </source>
</evidence>
<gene>
    <name evidence="2" type="ORF">BKH13_12820</name>
</gene>
<keyword evidence="1" id="KW-1133">Transmembrane helix</keyword>
<feature type="transmembrane region" description="Helical" evidence="1">
    <location>
        <begin position="21"/>
        <end position="46"/>
    </location>
</feature>
<proteinExistence type="predicted"/>
<name>A0ABX3EVQ2_ACTNA</name>
<dbReference type="Proteomes" id="UP000186781">
    <property type="component" value="Unassembled WGS sequence"/>
</dbReference>
<dbReference type="RefSeq" id="WP_075410432.1">
    <property type="nucleotide sequence ID" value="NZ_MSKX01000041.1"/>
</dbReference>
<keyword evidence="1" id="KW-0472">Membrane</keyword>
<keyword evidence="1" id="KW-0812">Transmembrane</keyword>
<evidence type="ECO:0000256" key="1">
    <source>
        <dbReference type="SAM" id="Phobius"/>
    </source>
</evidence>